<dbReference type="GO" id="GO:0044780">
    <property type="term" value="P:bacterial-type flagellum assembly"/>
    <property type="evidence" value="ECO:0007669"/>
    <property type="project" value="UniProtKB-UniRule"/>
</dbReference>
<organism evidence="5 6">
    <name type="scientific">Spirochaeta isovalerica</name>
    <dbReference type="NCBI Taxonomy" id="150"/>
    <lineage>
        <taxon>Bacteria</taxon>
        <taxon>Pseudomonadati</taxon>
        <taxon>Spirochaetota</taxon>
        <taxon>Spirochaetia</taxon>
        <taxon>Spirochaetales</taxon>
        <taxon>Spirochaetaceae</taxon>
        <taxon>Spirochaeta</taxon>
    </lineage>
</organism>
<dbReference type="Gene3D" id="2.30.290.10">
    <property type="entry name" value="BH3618-like"/>
    <property type="match status" value="1"/>
</dbReference>
<proteinExistence type="inferred from homology"/>
<keyword evidence="5" id="KW-0966">Cell projection</keyword>
<evidence type="ECO:0000256" key="4">
    <source>
        <dbReference type="HAMAP-Rule" id="MF_01185"/>
    </source>
</evidence>
<comment type="function">
    <text evidence="4">Acts as an anti-CsrA protein, binds CsrA and prevents it from repressing translation of its target genes, one of which is flagellin. Binds to flagellin and participates in the assembly of the flagellum.</text>
</comment>
<keyword evidence="1 4" id="KW-0963">Cytoplasm</keyword>
<dbReference type="GO" id="GO:0005737">
    <property type="term" value="C:cytoplasm"/>
    <property type="evidence" value="ECO:0007669"/>
    <property type="project" value="UniProtKB-SubCell"/>
</dbReference>
<evidence type="ECO:0000256" key="3">
    <source>
        <dbReference type="ARBA" id="ARBA00022845"/>
    </source>
</evidence>
<gene>
    <name evidence="4" type="primary">fliW</name>
    <name evidence="5" type="ORF">HNR50_000321</name>
</gene>
<dbReference type="GO" id="GO:0006417">
    <property type="term" value="P:regulation of translation"/>
    <property type="evidence" value="ECO:0007669"/>
    <property type="project" value="UniProtKB-KW"/>
</dbReference>
<evidence type="ECO:0000313" key="5">
    <source>
        <dbReference type="EMBL" id="MBB6478688.1"/>
    </source>
</evidence>
<keyword evidence="6" id="KW-1185">Reference proteome</keyword>
<keyword evidence="5" id="KW-0282">Flagellum</keyword>
<keyword evidence="3 4" id="KW-0810">Translation regulation</keyword>
<dbReference type="EMBL" id="JACHGJ010000001">
    <property type="protein sequence ID" value="MBB6478688.1"/>
    <property type="molecule type" value="Genomic_DNA"/>
</dbReference>
<comment type="subunit">
    <text evidence="4">Interacts with translational regulator CsrA and flagellin(s).</text>
</comment>
<name>A0A841R7H0_9SPIO</name>
<protein>
    <recommendedName>
        <fullName evidence="4">Flagellar assembly factor FliW</fullName>
    </recommendedName>
</protein>
<keyword evidence="2 4" id="KW-1005">Bacterial flagellum biogenesis</keyword>
<comment type="similarity">
    <text evidence="4">Belongs to the FliW family.</text>
</comment>
<evidence type="ECO:0000313" key="6">
    <source>
        <dbReference type="Proteomes" id="UP000587760"/>
    </source>
</evidence>
<dbReference type="Pfam" id="PF02623">
    <property type="entry name" value="FliW"/>
    <property type="match status" value="1"/>
</dbReference>
<comment type="caution">
    <text evidence="5">The sequence shown here is derived from an EMBL/GenBank/DDBJ whole genome shotgun (WGS) entry which is preliminary data.</text>
</comment>
<dbReference type="SUPFAM" id="SSF141457">
    <property type="entry name" value="BH3618-like"/>
    <property type="match status" value="1"/>
</dbReference>
<dbReference type="InterPro" id="IPR024046">
    <property type="entry name" value="Flagellar_assmbl_FliW_dom_sf"/>
</dbReference>
<dbReference type="AlphaFoldDB" id="A0A841R7H0"/>
<keyword evidence="5" id="KW-0969">Cilium</keyword>
<comment type="subcellular location">
    <subcellularLocation>
        <location evidence="4">Cytoplasm</location>
    </subcellularLocation>
</comment>
<dbReference type="InterPro" id="IPR003775">
    <property type="entry name" value="Flagellar_assembly_factor_FliW"/>
</dbReference>
<dbReference type="RefSeq" id="WP_184742757.1">
    <property type="nucleotide sequence ID" value="NZ_JACHGJ010000001.1"/>
</dbReference>
<sequence>MEIMTKAYGAVEIDEKQVIHFPSGLLGFETLREFALLDAEQKPFFWLQSLEVEQIAFVLINPLIFKPDYKPLVIEDELQDLGLENEEDEKILLFSIVTIPADQKLMTANLQGPVIINKDIRWGRQFISTSPEWKVRHNIMEELAAQRNNSC</sequence>
<accession>A0A841R7H0</accession>
<dbReference type="PANTHER" id="PTHR39190:SF1">
    <property type="entry name" value="FLAGELLAR ASSEMBLY FACTOR FLIW"/>
    <property type="match status" value="1"/>
</dbReference>
<dbReference type="NCBIfam" id="NF009793">
    <property type="entry name" value="PRK13285.1-1"/>
    <property type="match status" value="1"/>
</dbReference>
<keyword evidence="4" id="KW-0143">Chaperone</keyword>
<reference evidence="5 6" key="1">
    <citation type="submission" date="2020-08" db="EMBL/GenBank/DDBJ databases">
        <title>Genomic Encyclopedia of Type Strains, Phase IV (KMG-IV): sequencing the most valuable type-strain genomes for metagenomic binning, comparative biology and taxonomic classification.</title>
        <authorList>
            <person name="Goeker M."/>
        </authorList>
    </citation>
    <scope>NUCLEOTIDE SEQUENCE [LARGE SCALE GENOMIC DNA]</scope>
    <source>
        <strain evidence="5 6">DSM 2461</strain>
    </source>
</reference>
<dbReference type="Proteomes" id="UP000587760">
    <property type="component" value="Unassembled WGS sequence"/>
</dbReference>
<dbReference type="HAMAP" id="MF_01185">
    <property type="entry name" value="FliW"/>
    <property type="match status" value="1"/>
</dbReference>
<evidence type="ECO:0000256" key="2">
    <source>
        <dbReference type="ARBA" id="ARBA00022795"/>
    </source>
</evidence>
<evidence type="ECO:0000256" key="1">
    <source>
        <dbReference type="ARBA" id="ARBA00022490"/>
    </source>
</evidence>
<dbReference type="PANTHER" id="PTHR39190">
    <property type="entry name" value="FLAGELLAR ASSEMBLY FACTOR FLIW"/>
    <property type="match status" value="1"/>
</dbReference>